<feature type="domain" description="EF-hand" evidence="2">
    <location>
        <begin position="132"/>
        <end position="167"/>
    </location>
</feature>
<keyword evidence="3" id="KW-1185">Reference proteome</keyword>
<dbReference type="AGR" id="Xenbase:XB-GENE-29077879"/>
<dbReference type="AlphaFoldDB" id="A0A8J0SRG8"/>
<dbReference type="Proteomes" id="UP000008143">
    <property type="component" value="Chromosome 2"/>
</dbReference>
<sequence>MPPRNKAKTFTGSNTPKSRNSASKPKKNRRSKRSAKARHANEEHSTRCNSPLVYNPEAIVEELMAKYPPNQHDPGLKELYEYENNRQREPGLPVRMGLSNKISRFEIPVDIKVLEDLTAQDYLRTYCRVCKRRQLYYKKFFDKFDKDRDGALSSQATEDALKHLYFNEISSSQVKDLMSLIKAKEDTKLDCMLFSSLCALSERLFYTTLVIYWQLYNFHMVPFLVNRSHRKQPGWVPGQKNSLFVTLG</sequence>
<dbReference type="GO" id="GO:0005509">
    <property type="term" value="F:calcium ion binding"/>
    <property type="evidence" value="ECO:0007669"/>
    <property type="project" value="InterPro"/>
</dbReference>
<dbReference type="PANTHER" id="PTHR36696">
    <property type="entry name" value="AGAP012002-PA"/>
    <property type="match status" value="1"/>
</dbReference>
<dbReference type="Xenbase" id="XB-GENE-29077879">
    <property type="gene designation" value="LOC100485552"/>
</dbReference>
<dbReference type="InterPro" id="IPR002048">
    <property type="entry name" value="EF_hand_dom"/>
</dbReference>
<dbReference type="Gene3D" id="1.10.238.10">
    <property type="entry name" value="EF-hand"/>
    <property type="match status" value="1"/>
</dbReference>
<dbReference type="PANTHER" id="PTHR36696:SF1">
    <property type="entry name" value="EF-HAND DOMAIN-CONTAINING PROTEIN"/>
    <property type="match status" value="1"/>
</dbReference>
<accession>A0A8J0SRG8</accession>
<evidence type="ECO:0000259" key="2">
    <source>
        <dbReference type="PROSITE" id="PS50222"/>
    </source>
</evidence>
<feature type="region of interest" description="Disordered" evidence="1">
    <location>
        <begin position="1"/>
        <end position="49"/>
    </location>
</feature>
<dbReference type="InterPro" id="IPR011992">
    <property type="entry name" value="EF-hand-dom_pair"/>
</dbReference>
<organism evidence="3 4">
    <name type="scientific">Xenopus tropicalis</name>
    <name type="common">Western clawed frog</name>
    <name type="synonym">Silurana tropicalis</name>
    <dbReference type="NCBI Taxonomy" id="8364"/>
    <lineage>
        <taxon>Eukaryota</taxon>
        <taxon>Metazoa</taxon>
        <taxon>Chordata</taxon>
        <taxon>Craniata</taxon>
        <taxon>Vertebrata</taxon>
        <taxon>Euteleostomi</taxon>
        <taxon>Amphibia</taxon>
        <taxon>Batrachia</taxon>
        <taxon>Anura</taxon>
        <taxon>Pipoidea</taxon>
        <taxon>Pipidae</taxon>
        <taxon>Xenopodinae</taxon>
        <taxon>Xenopus</taxon>
        <taxon>Silurana</taxon>
    </lineage>
</organism>
<dbReference type="SUPFAM" id="SSF47473">
    <property type="entry name" value="EF-hand"/>
    <property type="match status" value="1"/>
</dbReference>
<protein>
    <submittedName>
        <fullName evidence="4">Uncharacterized protein LOC100485552 isoform X2</fullName>
    </submittedName>
</protein>
<evidence type="ECO:0000256" key="1">
    <source>
        <dbReference type="SAM" id="MobiDB-lite"/>
    </source>
</evidence>
<dbReference type="RefSeq" id="XP_017946971.2">
    <property type="nucleotide sequence ID" value="XM_018091482.2"/>
</dbReference>
<evidence type="ECO:0000313" key="4">
    <source>
        <dbReference type="RefSeq" id="XP_017946971.2"/>
    </source>
</evidence>
<evidence type="ECO:0000313" key="3">
    <source>
        <dbReference type="Proteomes" id="UP000008143"/>
    </source>
</evidence>
<reference evidence="4" key="1">
    <citation type="submission" date="2025-08" db="UniProtKB">
        <authorList>
            <consortium name="RefSeq"/>
        </authorList>
    </citation>
    <scope>IDENTIFICATION</scope>
    <source>
        <strain evidence="4">Nigerian</strain>
        <tissue evidence="4">Liver and blood</tissue>
    </source>
</reference>
<name>A0A8J0SRG8_XENTR</name>
<dbReference type="PROSITE" id="PS50222">
    <property type="entry name" value="EF_HAND_2"/>
    <property type="match status" value="1"/>
</dbReference>
<gene>
    <name evidence="4 5" type="primary">LOC100485552</name>
</gene>
<evidence type="ECO:0000313" key="5">
    <source>
        <dbReference type="Xenbase" id="XB-GENE-29077879"/>
    </source>
</evidence>
<proteinExistence type="predicted"/>
<feature type="compositionally biased region" description="Basic residues" evidence="1">
    <location>
        <begin position="24"/>
        <end position="38"/>
    </location>
</feature>
<dbReference type="GeneID" id="100485552"/>